<dbReference type="EMBL" id="AMZH03013960">
    <property type="protein sequence ID" value="RRT48425.1"/>
    <property type="molecule type" value="Genomic_DNA"/>
</dbReference>
<evidence type="ECO:0000256" key="8">
    <source>
        <dbReference type="SAM" id="SignalP"/>
    </source>
</evidence>
<feature type="chain" id="PRO_5019055249" description="Amino acid transporter transmembrane domain-containing protein" evidence="8">
    <location>
        <begin position="17"/>
        <end position="157"/>
    </location>
</feature>
<evidence type="ECO:0008006" key="11">
    <source>
        <dbReference type="Google" id="ProtNLM"/>
    </source>
</evidence>
<sequence>MLVAYVVTLILAFCNAYGCGLTDWSLASTYGKLAIFIFGAWVGAGNGGVLVGLAACGVMMSIVSTASDLMQDFSNSKEQSKRGHHILGGQPSQFVFFSAADSHLPTKFLPFYSGNLLLLSPSDYSLDGLVLAGLLHLIASSDKLLLSNTVVCHIKTR</sequence>
<comment type="subcellular location">
    <subcellularLocation>
        <location evidence="1">Membrane</location>
        <topology evidence="1">Multi-pass membrane protein</topology>
    </subcellularLocation>
</comment>
<evidence type="ECO:0000256" key="5">
    <source>
        <dbReference type="ARBA" id="ARBA00022989"/>
    </source>
</evidence>
<organism evidence="9 10">
    <name type="scientific">Ensete ventricosum</name>
    <name type="common">Abyssinian banana</name>
    <name type="synonym">Musa ensete</name>
    <dbReference type="NCBI Taxonomy" id="4639"/>
    <lineage>
        <taxon>Eukaryota</taxon>
        <taxon>Viridiplantae</taxon>
        <taxon>Streptophyta</taxon>
        <taxon>Embryophyta</taxon>
        <taxon>Tracheophyta</taxon>
        <taxon>Spermatophyta</taxon>
        <taxon>Magnoliopsida</taxon>
        <taxon>Liliopsida</taxon>
        <taxon>Zingiberales</taxon>
        <taxon>Musaceae</taxon>
        <taxon>Ensete</taxon>
    </lineage>
</organism>
<dbReference type="Proteomes" id="UP000287651">
    <property type="component" value="Unassembled WGS sequence"/>
</dbReference>
<keyword evidence="4 7" id="KW-0812">Transmembrane</keyword>
<dbReference type="GO" id="GO:0016020">
    <property type="term" value="C:membrane"/>
    <property type="evidence" value="ECO:0007669"/>
    <property type="project" value="UniProtKB-SubCell"/>
</dbReference>
<evidence type="ECO:0000256" key="1">
    <source>
        <dbReference type="ARBA" id="ARBA00004141"/>
    </source>
</evidence>
<evidence type="ECO:0000256" key="4">
    <source>
        <dbReference type="ARBA" id="ARBA00022692"/>
    </source>
</evidence>
<dbReference type="InterPro" id="IPR045035">
    <property type="entry name" value="YSL-like"/>
</dbReference>
<evidence type="ECO:0000313" key="10">
    <source>
        <dbReference type="Proteomes" id="UP000287651"/>
    </source>
</evidence>
<dbReference type="PANTHER" id="PTHR31645:SF76">
    <property type="entry name" value="METAL-NICOTIANAMINE TRANSPORTER YSL8-RELATED"/>
    <property type="match status" value="1"/>
</dbReference>
<keyword evidence="8" id="KW-0732">Signal</keyword>
<evidence type="ECO:0000256" key="7">
    <source>
        <dbReference type="SAM" id="Phobius"/>
    </source>
</evidence>
<keyword evidence="5 7" id="KW-1133">Transmembrane helix</keyword>
<comment type="similarity">
    <text evidence="2">Belongs to the YSL (TC 2.A.67.2) family.</text>
</comment>
<feature type="transmembrane region" description="Helical" evidence="7">
    <location>
        <begin position="34"/>
        <end position="63"/>
    </location>
</feature>
<accession>A0A426Y9M3</accession>
<evidence type="ECO:0000256" key="2">
    <source>
        <dbReference type="ARBA" id="ARBA00010276"/>
    </source>
</evidence>
<dbReference type="AlphaFoldDB" id="A0A426Y9M3"/>
<dbReference type="Pfam" id="PF03169">
    <property type="entry name" value="OPT"/>
    <property type="match status" value="1"/>
</dbReference>
<dbReference type="InterPro" id="IPR004813">
    <property type="entry name" value="OPT"/>
</dbReference>
<reference evidence="9 10" key="1">
    <citation type="journal article" date="2014" name="Agronomy (Basel)">
        <title>A Draft Genome Sequence for Ensete ventricosum, the Drought-Tolerant Tree Against Hunger.</title>
        <authorList>
            <person name="Harrison J."/>
            <person name="Moore K.A."/>
            <person name="Paszkiewicz K."/>
            <person name="Jones T."/>
            <person name="Grant M."/>
            <person name="Ambacheew D."/>
            <person name="Muzemil S."/>
            <person name="Studholme D.J."/>
        </authorList>
    </citation>
    <scope>NUCLEOTIDE SEQUENCE [LARGE SCALE GENOMIC DNA]</scope>
</reference>
<evidence type="ECO:0000256" key="6">
    <source>
        <dbReference type="ARBA" id="ARBA00023136"/>
    </source>
</evidence>
<proteinExistence type="inferred from homology"/>
<name>A0A426Y9M3_ENSVE</name>
<gene>
    <name evidence="9" type="ORF">B296_00029190</name>
</gene>
<protein>
    <recommendedName>
        <fullName evidence="11">Amino acid transporter transmembrane domain-containing protein</fullName>
    </recommendedName>
</protein>
<evidence type="ECO:0000256" key="3">
    <source>
        <dbReference type="ARBA" id="ARBA00022448"/>
    </source>
</evidence>
<dbReference type="GO" id="GO:0035673">
    <property type="term" value="F:oligopeptide transmembrane transporter activity"/>
    <property type="evidence" value="ECO:0007669"/>
    <property type="project" value="InterPro"/>
</dbReference>
<evidence type="ECO:0000313" key="9">
    <source>
        <dbReference type="EMBL" id="RRT48425.1"/>
    </source>
</evidence>
<feature type="signal peptide" evidence="8">
    <location>
        <begin position="1"/>
        <end position="16"/>
    </location>
</feature>
<keyword evidence="3" id="KW-0813">Transport</keyword>
<keyword evidence="6 7" id="KW-0472">Membrane</keyword>
<comment type="caution">
    <text evidence="9">The sequence shown here is derived from an EMBL/GenBank/DDBJ whole genome shotgun (WGS) entry which is preliminary data.</text>
</comment>
<dbReference type="PANTHER" id="PTHR31645">
    <property type="entry name" value="OLIGOPEPTIDE TRANSPORTER YGL114W-RELATED"/>
    <property type="match status" value="1"/>
</dbReference>